<accession>A0A3E1KCH7</accession>
<evidence type="ECO:0000256" key="1">
    <source>
        <dbReference type="ARBA" id="ARBA00010574"/>
    </source>
</evidence>
<dbReference type="PANTHER" id="PTHR21043">
    <property type="entry name" value="IOJAP SUPERFAMILY ORTHOLOG"/>
    <property type="match status" value="1"/>
</dbReference>
<dbReference type="AlphaFoldDB" id="A0A3E1KCH7"/>
<reference evidence="3 4" key="1">
    <citation type="submission" date="2018-08" db="EMBL/GenBank/DDBJ databases">
        <title>Wenzhouxiangella salilacus sp. nov., a novel bacterium isolated from a saline lake in Xinjiang Province, China.</title>
        <authorList>
            <person name="Han S."/>
        </authorList>
    </citation>
    <scope>NUCLEOTIDE SEQUENCE [LARGE SCALE GENOMIC DNA]</scope>
    <source>
        <strain evidence="3 4">XDB06</strain>
    </source>
</reference>
<comment type="subunit">
    <text evidence="2">Interacts with ribosomal protein uL14 (rplN).</text>
</comment>
<dbReference type="GO" id="GO:0090071">
    <property type="term" value="P:negative regulation of ribosome biogenesis"/>
    <property type="evidence" value="ECO:0007669"/>
    <property type="project" value="UniProtKB-UniRule"/>
</dbReference>
<dbReference type="Gene3D" id="3.30.460.10">
    <property type="entry name" value="Beta Polymerase, domain 2"/>
    <property type="match status" value="1"/>
</dbReference>
<dbReference type="GO" id="GO:0017148">
    <property type="term" value="P:negative regulation of translation"/>
    <property type="evidence" value="ECO:0007669"/>
    <property type="project" value="UniProtKB-UniRule"/>
</dbReference>
<comment type="similarity">
    <text evidence="1 2">Belongs to the Iojap/RsfS family.</text>
</comment>
<evidence type="ECO:0000313" key="4">
    <source>
        <dbReference type="Proteomes" id="UP000260351"/>
    </source>
</evidence>
<dbReference type="Proteomes" id="UP000260351">
    <property type="component" value="Unassembled WGS sequence"/>
</dbReference>
<evidence type="ECO:0000256" key="2">
    <source>
        <dbReference type="HAMAP-Rule" id="MF_01477"/>
    </source>
</evidence>
<dbReference type="HAMAP" id="MF_01477">
    <property type="entry name" value="Iojap_RsfS"/>
    <property type="match status" value="1"/>
</dbReference>
<dbReference type="OrthoDB" id="9793681at2"/>
<sequence length="124" mass="13723">MDESLSEKELLDPQELRDLAVAVLEDAKAQDIQVIDLSERSSFADYMVIASGTSSRQVKAMADRLVQRAKARGIKPLGVEGAEDAEWVLVDLADVIVHVMQPRTRAFYNLEKLWSAPPATRAQA</sequence>
<dbReference type="NCBIfam" id="TIGR00090">
    <property type="entry name" value="rsfS_iojap_ybeB"/>
    <property type="match status" value="1"/>
</dbReference>
<keyword evidence="2" id="KW-0963">Cytoplasm</keyword>
<dbReference type="GO" id="GO:0043023">
    <property type="term" value="F:ribosomal large subunit binding"/>
    <property type="evidence" value="ECO:0007669"/>
    <property type="project" value="TreeGrafter"/>
</dbReference>
<dbReference type="Pfam" id="PF02410">
    <property type="entry name" value="RsfS"/>
    <property type="match status" value="1"/>
</dbReference>
<keyword evidence="2" id="KW-0810">Translation regulation</keyword>
<evidence type="ECO:0000313" key="3">
    <source>
        <dbReference type="EMBL" id="RFF32593.1"/>
    </source>
</evidence>
<comment type="function">
    <text evidence="2">Functions as a ribosomal silencing factor. Interacts with ribosomal protein uL14 (rplN), blocking formation of intersubunit bridge B8. Prevents association of the 30S and 50S ribosomal subunits and the formation of functional ribosomes, thus repressing translation.</text>
</comment>
<dbReference type="GO" id="GO:0005737">
    <property type="term" value="C:cytoplasm"/>
    <property type="evidence" value="ECO:0007669"/>
    <property type="project" value="UniProtKB-SubCell"/>
</dbReference>
<comment type="subcellular location">
    <subcellularLocation>
        <location evidence="2">Cytoplasm</location>
    </subcellularLocation>
</comment>
<dbReference type="GO" id="GO:0042256">
    <property type="term" value="P:cytosolic ribosome assembly"/>
    <property type="evidence" value="ECO:0007669"/>
    <property type="project" value="UniProtKB-UniRule"/>
</dbReference>
<dbReference type="SUPFAM" id="SSF81301">
    <property type="entry name" value="Nucleotidyltransferase"/>
    <property type="match status" value="1"/>
</dbReference>
<protein>
    <recommendedName>
        <fullName evidence="2">Ribosomal silencing factor RsfS</fullName>
    </recommendedName>
</protein>
<keyword evidence="4" id="KW-1185">Reference proteome</keyword>
<keyword evidence="2" id="KW-0678">Repressor</keyword>
<organism evidence="3 4">
    <name type="scientific">Wenzhouxiangella sediminis</name>
    <dbReference type="NCBI Taxonomy" id="1792836"/>
    <lineage>
        <taxon>Bacteria</taxon>
        <taxon>Pseudomonadati</taxon>
        <taxon>Pseudomonadota</taxon>
        <taxon>Gammaproteobacteria</taxon>
        <taxon>Chromatiales</taxon>
        <taxon>Wenzhouxiangellaceae</taxon>
        <taxon>Wenzhouxiangella</taxon>
    </lineage>
</organism>
<name>A0A3E1KCH7_9GAMM</name>
<proteinExistence type="inferred from homology"/>
<gene>
    <name evidence="2 3" type="primary">rsfS</name>
    <name evidence="3" type="ORF">DZC52_01225</name>
</gene>
<dbReference type="EMBL" id="QUZK01000005">
    <property type="protein sequence ID" value="RFF32593.1"/>
    <property type="molecule type" value="Genomic_DNA"/>
</dbReference>
<dbReference type="RefSeq" id="WP_116649300.1">
    <property type="nucleotide sequence ID" value="NZ_QUZK01000005.1"/>
</dbReference>
<dbReference type="InterPro" id="IPR004394">
    <property type="entry name" value="Iojap/RsfS/C7orf30"/>
</dbReference>
<dbReference type="PANTHER" id="PTHR21043:SF0">
    <property type="entry name" value="MITOCHONDRIAL ASSEMBLY OF RIBOSOMAL LARGE SUBUNIT PROTEIN 1"/>
    <property type="match status" value="1"/>
</dbReference>
<comment type="caution">
    <text evidence="3">The sequence shown here is derived from an EMBL/GenBank/DDBJ whole genome shotgun (WGS) entry which is preliminary data.</text>
</comment>
<dbReference type="InterPro" id="IPR043519">
    <property type="entry name" value="NT_sf"/>
</dbReference>